<evidence type="ECO:0000313" key="2">
    <source>
        <dbReference type="Proteomes" id="UP000240996"/>
    </source>
</evidence>
<proteinExistence type="predicted"/>
<protein>
    <submittedName>
        <fullName evidence="1">Uncharacterized protein</fullName>
    </submittedName>
</protein>
<reference evidence="1 2" key="1">
    <citation type="submission" date="2018-04" db="EMBL/GenBank/DDBJ databases">
        <title>Genomic Encyclopedia of Type Strains, Phase III (KMG-III): the genomes of soil and plant-associated and newly described type strains.</title>
        <authorList>
            <person name="Whitman W."/>
        </authorList>
    </citation>
    <scope>NUCLEOTIDE SEQUENCE [LARGE SCALE GENOMIC DNA]</scope>
    <source>
        <strain evidence="1 2">NW12</strain>
    </source>
</reference>
<organism evidence="1 2">
    <name type="scientific">Sphingomonas aerolata</name>
    <dbReference type="NCBI Taxonomy" id="185951"/>
    <lineage>
        <taxon>Bacteria</taxon>
        <taxon>Pseudomonadati</taxon>
        <taxon>Pseudomonadota</taxon>
        <taxon>Alphaproteobacteria</taxon>
        <taxon>Sphingomonadales</taxon>
        <taxon>Sphingomonadaceae</taxon>
        <taxon>Sphingomonas</taxon>
    </lineage>
</organism>
<evidence type="ECO:0000313" key="1">
    <source>
        <dbReference type="EMBL" id="PTM44170.1"/>
    </source>
</evidence>
<dbReference type="AlphaFoldDB" id="A0A2T4YLN2"/>
<dbReference type="Proteomes" id="UP000240996">
    <property type="component" value="Unassembled WGS sequence"/>
</dbReference>
<name>A0A2T4YLN2_9SPHN</name>
<gene>
    <name evidence="1" type="ORF">C8J24_3444</name>
</gene>
<keyword evidence="2" id="KW-1185">Reference proteome</keyword>
<accession>A0A2T4YLN2</accession>
<sequence>MISTPRSIDDRIAEVATHGDAAWFNNNLDRRIRIRQAVAGEFAENIGQPPVGMQWFVLVLEAQPGARLRQPIALSIGFDISGLDDGALFSLFKQAAPVESRDLLSKLRAAKLPGITKPAS</sequence>
<dbReference type="EMBL" id="PZZN01000004">
    <property type="protein sequence ID" value="PTM44170.1"/>
    <property type="molecule type" value="Genomic_DNA"/>
</dbReference>
<comment type="caution">
    <text evidence="1">The sequence shown here is derived from an EMBL/GenBank/DDBJ whole genome shotgun (WGS) entry which is preliminary data.</text>
</comment>
<dbReference type="RefSeq" id="WP_146163734.1">
    <property type="nucleotide sequence ID" value="NZ_PZZN01000004.1"/>
</dbReference>